<evidence type="ECO:0000256" key="6">
    <source>
        <dbReference type="ARBA" id="ARBA00049117"/>
    </source>
</evidence>
<keyword evidence="10" id="KW-1185">Reference proteome</keyword>
<dbReference type="InterPro" id="IPR000217">
    <property type="entry name" value="Tubulin"/>
</dbReference>
<reference evidence="9 10" key="1">
    <citation type="journal article" date="2018" name="BMC Genomics">
        <title>The genome of Naegleria lovaniensis, the basis for a comparative approach to unravel pathogenicity factors of the human pathogenic amoeba N. fowleri.</title>
        <authorList>
            <person name="Liechti N."/>
            <person name="Schurch N."/>
            <person name="Bruggmann R."/>
            <person name="Wittwer M."/>
        </authorList>
    </citation>
    <scope>NUCLEOTIDE SEQUENCE [LARGE SCALE GENOMIC DNA]</scope>
    <source>
        <strain evidence="9 10">ATCC 30569</strain>
    </source>
</reference>
<keyword evidence="3 7" id="KW-0547">Nucleotide-binding</keyword>
<dbReference type="SUPFAM" id="SSF52490">
    <property type="entry name" value="Tubulin nucleotide-binding domain-like"/>
    <property type="match status" value="1"/>
</dbReference>
<evidence type="ECO:0000313" key="9">
    <source>
        <dbReference type="EMBL" id="KAG2378861.1"/>
    </source>
</evidence>
<keyword evidence="5 7" id="KW-0342">GTP-binding</keyword>
<accession>A0AA88GLW7</accession>
<organism evidence="9 10">
    <name type="scientific">Naegleria lovaniensis</name>
    <name type="common">Amoeba</name>
    <dbReference type="NCBI Taxonomy" id="51637"/>
    <lineage>
        <taxon>Eukaryota</taxon>
        <taxon>Discoba</taxon>
        <taxon>Heterolobosea</taxon>
        <taxon>Tetramitia</taxon>
        <taxon>Eutetramitia</taxon>
        <taxon>Vahlkampfiidae</taxon>
        <taxon>Naegleria</taxon>
    </lineage>
</organism>
<feature type="domain" description="Tubulin/FtsZ GTPase" evidence="8">
    <location>
        <begin position="51"/>
        <end position="249"/>
    </location>
</feature>
<dbReference type="InterPro" id="IPR008280">
    <property type="entry name" value="Tub_FtsZ_C"/>
</dbReference>
<dbReference type="PANTHER" id="PTHR11588">
    <property type="entry name" value="TUBULIN"/>
    <property type="match status" value="1"/>
</dbReference>
<dbReference type="Pfam" id="PF00091">
    <property type="entry name" value="Tubulin"/>
    <property type="match status" value="1"/>
</dbReference>
<evidence type="ECO:0000259" key="8">
    <source>
        <dbReference type="SMART" id="SM00864"/>
    </source>
</evidence>
<proteinExistence type="inferred from homology"/>
<keyword evidence="4" id="KW-0378">Hydrolase</keyword>
<name>A0AA88GLW7_NAELO</name>
<dbReference type="PRINTS" id="PR01162">
    <property type="entry name" value="ALPHATUBULIN"/>
</dbReference>
<dbReference type="PROSITE" id="PS00227">
    <property type="entry name" value="TUBULIN"/>
    <property type="match status" value="1"/>
</dbReference>
<dbReference type="SMART" id="SM00864">
    <property type="entry name" value="Tubulin"/>
    <property type="match status" value="1"/>
</dbReference>
<evidence type="ECO:0000256" key="5">
    <source>
        <dbReference type="ARBA" id="ARBA00023134"/>
    </source>
</evidence>
<evidence type="ECO:0000256" key="1">
    <source>
        <dbReference type="ARBA" id="ARBA00009636"/>
    </source>
</evidence>
<dbReference type="AlphaFoldDB" id="A0AA88GLW7"/>
<comment type="subunit">
    <text evidence="7">Dimer of alpha and beta chains. A typical microtubule is a hollow water-filled tube with an outer diameter of 25 nm and an inner diameter of 15 nM. Alpha-beta heterodimers associate head-to-tail to form protofilaments running lengthwise along the microtubule wall with the beta-tubulin subunit facing the microtubule plus end conferring a structural polarity. Microtubules usually have 13 protofilaments but different protofilament numbers can be found in some organisms and specialized cells.</text>
</comment>
<dbReference type="GO" id="GO:0007017">
    <property type="term" value="P:microtubule-based process"/>
    <property type="evidence" value="ECO:0007669"/>
    <property type="project" value="InterPro"/>
</dbReference>
<dbReference type="GO" id="GO:0005874">
    <property type="term" value="C:microtubule"/>
    <property type="evidence" value="ECO:0007669"/>
    <property type="project" value="UniProtKB-KW"/>
</dbReference>
<dbReference type="SUPFAM" id="SSF55307">
    <property type="entry name" value="Tubulin C-terminal domain-like"/>
    <property type="match status" value="1"/>
</dbReference>
<protein>
    <recommendedName>
        <fullName evidence="7">Tubulin alpha chain</fullName>
    </recommendedName>
</protein>
<evidence type="ECO:0000256" key="3">
    <source>
        <dbReference type="ARBA" id="ARBA00022741"/>
    </source>
</evidence>
<dbReference type="GO" id="GO:0005200">
    <property type="term" value="F:structural constituent of cytoskeleton"/>
    <property type="evidence" value="ECO:0007669"/>
    <property type="project" value="InterPro"/>
</dbReference>
<dbReference type="PRINTS" id="PR01161">
    <property type="entry name" value="TUBULIN"/>
</dbReference>
<dbReference type="RefSeq" id="XP_044546123.1">
    <property type="nucleotide sequence ID" value="XM_044698038.1"/>
</dbReference>
<evidence type="ECO:0000256" key="7">
    <source>
        <dbReference type="RuleBase" id="RU000352"/>
    </source>
</evidence>
<dbReference type="InterPro" id="IPR003008">
    <property type="entry name" value="Tubulin_FtsZ_GTPase"/>
</dbReference>
<evidence type="ECO:0000313" key="10">
    <source>
        <dbReference type="Proteomes" id="UP000816034"/>
    </source>
</evidence>
<dbReference type="GO" id="GO:0016787">
    <property type="term" value="F:hydrolase activity"/>
    <property type="evidence" value="ECO:0007669"/>
    <property type="project" value="UniProtKB-KW"/>
</dbReference>
<comment type="caution">
    <text evidence="9">The sequence shown here is derived from an EMBL/GenBank/DDBJ whole genome shotgun (WGS) entry which is preliminary data.</text>
</comment>
<dbReference type="InterPro" id="IPR036525">
    <property type="entry name" value="Tubulin/FtsZ_GTPase_sf"/>
</dbReference>
<gene>
    <name evidence="9" type="ORF">C9374_008009</name>
</gene>
<evidence type="ECO:0000256" key="2">
    <source>
        <dbReference type="ARBA" id="ARBA00022701"/>
    </source>
</evidence>
<comment type="catalytic activity">
    <reaction evidence="6">
        <text>GTP + H2O = GDP + phosphate + H(+)</text>
        <dbReference type="Rhea" id="RHEA:19669"/>
        <dbReference type="ChEBI" id="CHEBI:15377"/>
        <dbReference type="ChEBI" id="CHEBI:15378"/>
        <dbReference type="ChEBI" id="CHEBI:37565"/>
        <dbReference type="ChEBI" id="CHEBI:43474"/>
        <dbReference type="ChEBI" id="CHEBI:58189"/>
    </reaction>
    <physiologicalReaction direction="left-to-right" evidence="6">
        <dbReference type="Rhea" id="RHEA:19670"/>
    </physiologicalReaction>
</comment>
<dbReference type="InterPro" id="IPR002452">
    <property type="entry name" value="Alpha_tubulin"/>
</dbReference>
<dbReference type="EMBL" id="PYSW02000031">
    <property type="protein sequence ID" value="KAG2378861.1"/>
    <property type="molecule type" value="Genomic_DNA"/>
</dbReference>
<dbReference type="InterPro" id="IPR017975">
    <property type="entry name" value="Tubulin_CS"/>
</dbReference>
<comment type="function">
    <text evidence="7">Tubulin is the major constituent of microtubules, a cylinder consisting of laterally associated linear protofilaments composed of alpha- and beta-tubulin heterodimers. Microtubules grow by the addition of GTP-tubulin dimers to the microtubule end, where a stabilizing cap forms. Below the cap, tubulin dimers are in GDP-bound state, owing to GTPase activity of alpha-tubulin.</text>
</comment>
<comment type="similarity">
    <text evidence="1 7">Belongs to the tubulin family.</text>
</comment>
<dbReference type="Gene3D" id="3.40.50.1440">
    <property type="entry name" value="Tubulin/FtsZ, GTPase domain"/>
    <property type="match status" value="1"/>
</dbReference>
<sequence>MVGEIASLHVGSAGCAIGEQLWTQYAIQHGIATTDSDPIIRNEEGFKSSIFEMVDGKDIDYNHFARAVFVDTDSEAITKIKSRSNISKLVHPDNLISGKEGSSDNFVRGYYTVGRDSCRNAVESVRKIVEKCDRLEGFNWFQAFGGGTGSGVAMKLLDELATEYPKLENFFHSVFPSSKYSTSVVETYNFVFGLESLLEKSSVTFVTTNEAMYNYCQNHQVVSNPDLTDINKVLAQFVCTTNACLRFPSQFAGDMKTQTIHLAPSPGCSLVLPAMVEKKHMNIQYMVTKTILSPSHCLAGENLNNGKALSACLHYTGPKIKTSELSRSSKSLREDLNFADECGGGVKVNYTYENVVNGTLSFCCNHSSVVSLLKNQAKKFDLMYGKCNLNIGQ</sequence>
<evidence type="ECO:0000256" key="4">
    <source>
        <dbReference type="ARBA" id="ARBA00022801"/>
    </source>
</evidence>
<dbReference type="GeneID" id="68100463"/>
<keyword evidence="2 7" id="KW-0493">Microtubule</keyword>
<dbReference type="GO" id="GO:0005525">
    <property type="term" value="F:GTP binding"/>
    <property type="evidence" value="ECO:0007669"/>
    <property type="project" value="UniProtKB-UniRule"/>
</dbReference>
<dbReference type="Proteomes" id="UP000816034">
    <property type="component" value="Unassembled WGS sequence"/>
</dbReference>